<evidence type="ECO:0008006" key="4">
    <source>
        <dbReference type="Google" id="ProtNLM"/>
    </source>
</evidence>
<reference evidence="2" key="2">
    <citation type="journal article" date="2021" name="PeerJ">
        <title>Extensive microbial diversity within the chicken gut microbiome revealed by metagenomics and culture.</title>
        <authorList>
            <person name="Gilroy R."/>
            <person name="Ravi A."/>
            <person name="Getino M."/>
            <person name="Pursley I."/>
            <person name="Horton D.L."/>
            <person name="Alikhan N.F."/>
            <person name="Baker D."/>
            <person name="Gharbi K."/>
            <person name="Hall N."/>
            <person name="Watson M."/>
            <person name="Adriaenssens E.M."/>
            <person name="Foster-Nyarko E."/>
            <person name="Jarju S."/>
            <person name="Secka A."/>
            <person name="Antonio M."/>
            <person name="Oren A."/>
            <person name="Chaudhuri R.R."/>
            <person name="La Ragione R."/>
            <person name="Hildebrand F."/>
            <person name="Pallen M.J."/>
        </authorList>
    </citation>
    <scope>NUCLEOTIDE SEQUENCE</scope>
    <source>
        <strain evidence="2">ChiHile30-977</strain>
    </source>
</reference>
<comment type="caution">
    <text evidence="2">The sequence shown here is derived from an EMBL/GenBank/DDBJ whole genome shotgun (WGS) entry which is preliminary data.</text>
</comment>
<evidence type="ECO:0000256" key="1">
    <source>
        <dbReference type="SAM" id="SignalP"/>
    </source>
</evidence>
<feature type="chain" id="PRO_5039666768" description="Lipoprotein" evidence="1">
    <location>
        <begin position="24"/>
        <end position="187"/>
    </location>
</feature>
<name>A0A9D0YV68_9FIRM</name>
<keyword evidence="1" id="KW-0732">Signal</keyword>
<feature type="signal peptide" evidence="1">
    <location>
        <begin position="1"/>
        <end position="23"/>
    </location>
</feature>
<dbReference type="Proteomes" id="UP000886819">
    <property type="component" value="Unassembled WGS sequence"/>
</dbReference>
<evidence type="ECO:0000313" key="2">
    <source>
        <dbReference type="EMBL" id="HIQ62669.1"/>
    </source>
</evidence>
<dbReference type="EMBL" id="DVFI01000052">
    <property type="protein sequence ID" value="HIQ62669.1"/>
    <property type="molecule type" value="Genomic_DNA"/>
</dbReference>
<reference evidence="2" key="1">
    <citation type="submission" date="2020-10" db="EMBL/GenBank/DDBJ databases">
        <authorList>
            <person name="Gilroy R."/>
        </authorList>
    </citation>
    <scope>NUCLEOTIDE SEQUENCE</scope>
    <source>
        <strain evidence="2">ChiHile30-977</strain>
    </source>
</reference>
<proteinExistence type="predicted"/>
<evidence type="ECO:0000313" key="3">
    <source>
        <dbReference type="Proteomes" id="UP000886819"/>
    </source>
</evidence>
<protein>
    <recommendedName>
        <fullName evidence="4">Lipoprotein</fullName>
    </recommendedName>
</protein>
<accession>A0A9D0YV68</accession>
<organism evidence="2 3">
    <name type="scientific">Candidatus Avichristensenella intestinipullorum</name>
    <dbReference type="NCBI Taxonomy" id="2840693"/>
    <lineage>
        <taxon>Bacteria</taxon>
        <taxon>Bacillati</taxon>
        <taxon>Bacillota</taxon>
        <taxon>Clostridia</taxon>
        <taxon>Candidatus Avichristensenella</taxon>
    </lineage>
</organism>
<gene>
    <name evidence="2" type="ORF">IAA66_03665</name>
</gene>
<dbReference type="PROSITE" id="PS51257">
    <property type="entry name" value="PROKAR_LIPOPROTEIN"/>
    <property type="match status" value="1"/>
</dbReference>
<sequence length="187" mass="20472">MMKKLLIVSLAVSLLLGLACAQAETIETVELTLPLTQPDSPVLITLTCNGALEIEFDADAPATVVRATIHSEEYADVVICIAPSELYAGRSMADLSEEELDELRALAGAQYEDPVFATETSPEGNLYLFVSSNEESDVDSLFTIYQGYFVELIQHHDDYSEQTEADDDFCRSLLYGIEFAANETAAE</sequence>
<dbReference type="AlphaFoldDB" id="A0A9D0YV68"/>